<dbReference type="Pfam" id="PF00005">
    <property type="entry name" value="ABC_tran"/>
    <property type="match status" value="2"/>
</dbReference>
<feature type="domain" description="ABC transporter" evidence="5">
    <location>
        <begin position="15"/>
        <end position="268"/>
    </location>
</feature>
<dbReference type="AlphaFoldDB" id="A0AAV4KKS3"/>
<dbReference type="PANTHER" id="PTHR42855:SF2">
    <property type="entry name" value="DRUG RESISTANCE ABC TRANSPORTER,ATP-BINDING PROTEIN"/>
    <property type="match status" value="1"/>
</dbReference>
<dbReference type="GO" id="GO:0016887">
    <property type="term" value="F:ATP hydrolysis activity"/>
    <property type="evidence" value="ECO:0007669"/>
    <property type="project" value="InterPro"/>
</dbReference>
<evidence type="ECO:0000313" key="6">
    <source>
        <dbReference type="EMBL" id="GGR19482.1"/>
    </source>
</evidence>
<dbReference type="CDD" id="cd03221">
    <property type="entry name" value="ABCF_EF-3"/>
    <property type="match status" value="2"/>
</dbReference>
<evidence type="ECO:0000256" key="1">
    <source>
        <dbReference type="ARBA" id="ARBA00022741"/>
    </source>
</evidence>
<proteinExistence type="predicted"/>
<keyword evidence="3" id="KW-0175">Coiled coil</keyword>
<keyword evidence="8" id="KW-1185">Reference proteome</keyword>
<dbReference type="InterPro" id="IPR027417">
    <property type="entry name" value="P-loop_NTPase"/>
</dbReference>
<evidence type="ECO:0000256" key="3">
    <source>
        <dbReference type="SAM" id="Coils"/>
    </source>
</evidence>
<feature type="region of interest" description="Disordered" evidence="4">
    <location>
        <begin position="303"/>
        <end position="377"/>
    </location>
</feature>
<dbReference type="InterPro" id="IPR017871">
    <property type="entry name" value="ABC_transporter-like_CS"/>
</dbReference>
<dbReference type="InterPro" id="IPR003593">
    <property type="entry name" value="AAA+_ATPase"/>
</dbReference>
<evidence type="ECO:0000313" key="8">
    <source>
        <dbReference type="Proteomes" id="UP000326029"/>
    </source>
</evidence>
<dbReference type="InterPro" id="IPR051309">
    <property type="entry name" value="ABCF_ATPase"/>
</dbReference>
<gene>
    <name evidence="7" type="primary">abc-f</name>
    <name evidence="7" type="ORF">CP977_01925</name>
    <name evidence="6" type="ORF">GCM10010497_22020</name>
</gene>
<dbReference type="PANTHER" id="PTHR42855">
    <property type="entry name" value="ABC TRANSPORTER ATP-BINDING SUBUNIT"/>
    <property type="match status" value="1"/>
</dbReference>
<feature type="coiled-coil region" evidence="3">
    <location>
        <begin position="264"/>
        <end position="291"/>
    </location>
</feature>
<dbReference type="PROSITE" id="PS50893">
    <property type="entry name" value="ABC_TRANSPORTER_2"/>
    <property type="match status" value="2"/>
</dbReference>
<dbReference type="PROSITE" id="PS00211">
    <property type="entry name" value="ABC_TRANSPORTER_1"/>
    <property type="match status" value="2"/>
</dbReference>
<accession>A0AAV4KKS3</accession>
<dbReference type="Proteomes" id="UP000326029">
    <property type="component" value="Chromosome"/>
</dbReference>
<dbReference type="EMBL" id="BMSJ01000003">
    <property type="protein sequence ID" value="GGR19482.1"/>
    <property type="molecule type" value="Genomic_DNA"/>
</dbReference>
<protein>
    <submittedName>
        <fullName evidence="6">ABC transporter ATP-binding protein</fullName>
    </submittedName>
    <submittedName>
        <fullName evidence="7">ABC-F type ribosomal protection protein</fullName>
    </submittedName>
</protein>
<dbReference type="Proteomes" id="UP000642014">
    <property type="component" value="Unassembled WGS sequence"/>
</dbReference>
<feature type="domain" description="ABC transporter" evidence="5">
    <location>
        <begin position="371"/>
        <end position="565"/>
    </location>
</feature>
<sequence length="565" mass="61123">MRMSSPAASRVHSQLTLEEVTKRYDEHVVLDRVSLTVKPGEKAGVIGDNGSGKSTLLRLIAGAEAADNGEVTVTAPGGVGHLSQRLDMPAGATVGDVLDRAFADLRALEKRLHEVEDALVDDDPRLLAEYGDLLAEFEDRGGYEADARADAALHGLGLPGLDRDRPVDTLSGGERSRLALAAVLAAAPELLLLDEPTNDLDDQAVDWLEKRLRGHRGTVVVITHDRAFLEAVTSAILEVDPDRRTVTRYGNGYQGYLTAKATARARWEREYEEYLAEIERQETRAANAGRMLATIAKKGPWAFSGSEHHRARSSSSSTSSKARNANERLNRLRADPVPKPPEPLRFTAAIETGDTPDRTTGAAEATGTPGIPEGPLTEVSGLRVEGRLALDSLSLAPGERLLITGPNGAGKSTLLRVLAGDLEPDAGTVRRAGRIGWLRQDELPERPRRSVLAEFAEGRPGHADEYAEQLLSLGLFRESELDLPVGSLSVGQRRRIDLARLVTRPADLLLLDEPTNHLSPLLVEELEQALAHYTGAVVTVTHDRRMRRAFSGSHLELRGSATLSG</sequence>
<reference evidence="6" key="3">
    <citation type="submission" date="2023-08" db="EMBL/GenBank/DDBJ databases">
        <authorList>
            <person name="Sun Q."/>
            <person name="Ohkuma M."/>
        </authorList>
    </citation>
    <scope>NUCLEOTIDE SEQUENCE</scope>
    <source>
        <strain evidence="6">JCM 4205</strain>
    </source>
</reference>
<evidence type="ECO:0000256" key="2">
    <source>
        <dbReference type="ARBA" id="ARBA00022840"/>
    </source>
</evidence>
<dbReference type="GO" id="GO:0005524">
    <property type="term" value="F:ATP binding"/>
    <property type="evidence" value="ECO:0007669"/>
    <property type="project" value="UniProtKB-KW"/>
</dbReference>
<dbReference type="SUPFAM" id="SSF52540">
    <property type="entry name" value="P-loop containing nucleoside triphosphate hydrolases"/>
    <property type="match status" value="2"/>
</dbReference>
<evidence type="ECO:0000313" key="9">
    <source>
        <dbReference type="Proteomes" id="UP000642014"/>
    </source>
</evidence>
<feature type="compositionally biased region" description="Low complexity" evidence="4">
    <location>
        <begin position="359"/>
        <end position="370"/>
    </location>
</feature>
<dbReference type="SMART" id="SM00382">
    <property type="entry name" value="AAA"/>
    <property type="match status" value="2"/>
</dbReference>
<organism evidence="6 9">
    <name type="scientific">Streptomyces cinereoruber</name>
    <dbReference type="NCBI Taxonomy" id="67260"/>
    <lineage>
        <taxon>Bacteria</taxon>
        <taxon>Bacillati</taxon>
        <taxon>Actinomycetota</taxon>
        <taxon>Actinomycetes</taxon>
        <taxon>Kitasatosporales</taxon>
        <taxon>Streptomycetaceae</taxon>
        <taxon>Streptomyces</taxon>
    </lineage>
</organism>
<evidence type="ECO:0000256" key="4">
    <source>
        <dbReference type="SAM" id="MobiDB-lite"/>
    </source>
</evidence>
<dbReference type="EMBL" id="CP023693">
    <property type="protein sequence ID" value="QEV31076.1"/>
    <property type="molecule type" value="Genomic_DNA"/>
</dbReference>
<dbReference type="Gene3D" id="3.40.50.300">
    <property type="entry name" value="P-loop containing nucleotide triphosphate hydrolases"/>
    <property type="match status" value="2"/>
</dbReference>
<evidence type="ECO:0000313" key="7">
    <source>
        <dbReference type="EMBL" id="QEV31076.1"/>
    </source>
</evidence>
<dbReference type="FunFam" id="3.40.50.300:FF:000011">
    <property type="entry name" value="Putative ABC transporter ATP-binding component"/>
    <property type="match status" value="1"/>
</dbReference>
<feature type="compositionally biased region" description="Basic and acidic residues" evidence="4">
    <location>
        <begin position="324"/>
        <end position="336"/>
    </location>
</feature>
<dbReference type="NCBIfam" id="NF000355">
    <property type="entry name" value="ribo_prot_ABC_F"/>
    <property type="match status" value="1"/>
</dbReference>
<reference evidence="6 9" key="1">
    <citation type="journal article" date="2014" name="Int. J. Syst. Evol. Microbiol.">
        <title>Complete genome sequence of Corynebacterium casei LMG S-19264T (=DSM 44701T), isolated from a smear-ripened cheese.</title>
        <authorList>
            <consortium name="US DOE Joint Genome Institute (JGI-PGF)"/>
            <person name="Walter F."/>
            <person name="Albersmeier A."/>
            <person name="Kalinowski J."/>
            <person name="Ruckert C."/>
        </authorList>
    </citation>
    <scope>NUCLEOTIDE SEQUENCE [LARGE SCALE GENOMIC DNA]</scope>
    <source>
        <strain evidence="6 9">JCM 4205</strain>
    </source>
</reference>
<evidence type="ECO:0000259" key="5">
    <source>
        <dbReference type="PROSITE" id="PS50893"/>
    </source>
</evidence>
<dbReference type="InterPro" id="IPR003439">
    <property type="entry name" value="ABC_transporter-like_ATP-bd"/>
</dbReference>
<reference evidence="7 8" key="2">
    <citation type="submission" date="2017-09" db="EMBL/GenBank/DDBJ databases">
        <authorList>
            <person name="Lee N."/>
            <person name="Cho B.-K."/>
        </authorList>
    </citation>
    <scope>NUCLEOTIDE SEQUENCE [LARGE SCALE GENOMIC DNA]</scope>
    <source>
        <strain evidence="7 8">ATCC 19740</strain>
    </source>
</reference>
<name>A0AAV4KKS3_9ACTN</name>
<feature type="compositionally biased region" description="Low complexity" evidence="4">
    <location>
        <begin position="313"/>
        <end position="323"/>
    </location>
</feature>
<keyword evidence="1" id="KW-0547">Nucleotide-binding</keyword>
<keyword evidence="2 6" id="KW-0067">ATP-binding</keyword>